<reference evidence="3 4" key="1">
    <citation type="journal article" date="2013" name="Front. Plant Sci.">
        <title>The Reference Genome of the Halophytic Plant Eutrema salsugineum.</title>
        <authorList>
            <person name="Yang R."/>
            <person name="Jarvis D.E."/>
            <person name="Chen H."/>
            <person name="Beilstein M.A."/>
            <person name="Grimwood J."/>
            <person name="Jenkins J."/>
            <person name="Shu S."/>
            <person name="Prochnik S."/>
            <person name="Xin M."/>
            <person name="Ma C."/>
            <person name="Schmutz J."/>
            <person name="Wing R.A."/>
            <person name="Mitchell-Olds T."/>
            <person name="Schumaker K.S."/>
            <person name="Wang X."/>
        </authorList>
    </citation>
    <scope>NUCLEOTIDE SEQUENCE [LARGE SCALE GENOMIC DNA]</scope>
</reference>
<sequence length="148" mass="16623">MRPGVEKKISLEEYVDFFNSGKSIDFTIAYLNQIVHMHGFRKLHKSAKKIVGEAVDALDLLDLSRSTLKQTGVSSSATQTLDEVITDIEALKWQECCLTSLQIINFDEVTRAGAAKPKQKSNKRKIGKEKAKKIKKKKKKNSKSISDL</sequence>
<dbReference type="PANTHER" id="PTHR35096:SF8">
    <property type="entry name" value="OS03G0308600 PROTEIN"/>
    <property type="match status" value="1"/>
</dbReference>
<name>V4L939_EUTSA</name>
<dbReference type="OrthoDB" id="692230at2759"/>
<dbReference type="KEGG" id="eus:EUTSA_v10009758mg"/>
<dbReference type="STRING" id="72664.V4L939"/>
<evidence type="ECO:0000256" key="1">
    <source>
        <dbReference type="SAM" id="MobiDB-lite"/>
    </source>
</evidence>
<proteinExistence type="predicted"/>
<dbReference type="Pfam" id="PF25042">
    <property type="entry name" value="DUF7787"/>
    <property type="match status" value="1"/>
</dbReference>
<dbReference type="eggNOG" id="ENOG502S8UG">
    <property type="taxonomic scope" value="Eukaryota"/>
</dbReference>
<evidence type="ECO:0000259" key="2">
    <source>
        <dbReference type="Pfam" id="PF25042"/>
    </source>
</evidence>
<feature type="compositionally biased region" description="Basic residues" evidence="1">
    <location>
        <begin position="117"/>
        <end position="142"/>
    </location>
</feature>
<dbReference type="EMBL" id="KI517683">
    <property type="protein sequence ID" value="ESQ36288.1"/>
    <property type="molecule type" value="Genomic_DNA"/>
</dbReference>
<dbReference type="Gramene" id="ESQ36288">
    <property type="protein sequence ID" value="ESQ36288"/>
    <property type="gene ID" value="EUTSA_v10009758mg"/>
</dbReference>
<accession>V4L939</accession>
<dbReference type="InterPro" id="IPR056689">
    <property type="entry name" value="DUF7787"/>
</dbReference>
<gene>
    <name evidence="3" type="ORF">EUTSA_v10009758mg</name>
</gene>
<feature type="domain" description="DUF7787" evidence="2">
    <location>
        <begin position="6"/>
        <end position="62"/>
    </location>
</feature>
<dbReference type="Proteomes" id="UP000030689">
    <property type="component" value="Unassembled WGS sequence"/>
</dbReference>
<dbReference type="OMA" id="CCITSIQ"/>
<evidence type="ECO:0000313" key="3">
    <source>
        <dbReference type="EMBL" id="ESQ36288.1"/>
    </source>
</evidence>
<keyword evidence="4" id="KW-1185">Reference proteome</keyword>
<dbReference type="AlphaFoldDB" id="V4L939"/>
<organism evidence="3 4">
    <name type="scientific">Eutrema salsugineum</name>
    <name type="common">Saltwater cress</name>
    <name type="synonym">Sisymbrium salsugineum</name>
    <dbReference type="NCBI Taxonomy" id="72664"/>
    <lineage>
        <taxon>Eukaryota</taxon>
        <taxon>Viridiplantae</taxon>
        <taxon>Streptophyta</taxon>
        <taxon>Embryophyta</taxon>
        <taxon>Tracheophyta</taxon>
        <taxon>Spermatophyta</taxon>
        <taxon>Magnoliopsida</taxon>
        <taxon>eudicotyledons</taxon>
        <taxon>Gunneridae</taxon>
        <taxon>Pentapetalae</taxon>
        <taxon>rosids</taxon>
        <taxon>malvids</taxon>
        <taxon>Brassicales</taxon>
        <taxon>Brassicaceae</taxon>
        <taxon>Eutremeae</taxon>
        <taxon>Eutrema</taxon>
    </lineage>
</organism>
<feature type="region of interest" description="Disordered" evidence="1">
    <location>
        <begin position="114"/>
        <end position="148"/>
    </location>
</feature>
<evidence type="ECO:0000313" key="4">
    <source>
        <dbReference type="Proteomes" id="UP000030689"/>
    </source>
</evidence>
<protein>
    <recommendedName>
        <fullName evidence="2">DUF7787 domain-containing protein</fullName>
    </recommendedName>
</protein>
<dbReference type="PANTHER" id="PTHR35096">
    <property type="entry name" value="BNAA08G28570D PROTEIN"/>
    <property type="match status" value="1"/>
</dbReference>